<accession>A0A562SEI2</accession>
<dbReference type="EMBL" id="VLLE01000006">
    <property type="protein sequence ID" value="TWI79120.1"/>
    <property type="molecule type" value="Genomic_DNA"/>
</dbReference>
<dbReference type="RefSeq" id="WP_144887901.1">
    <property type="nucleotide sequence ID" value="NZ_VLLE01000006.1"/>
</dbReference>
<feature type="signal peptide" evidence="1">
    <location>
        <begin position="1"/>
        <end position="19"/>
    </location>
</feature>
<gene>
    <name evidence="2" type="ORF">IQ13_3519</name>
</gene>
<evidence type="ECO:0000256" key="1">
    <source>
        <dbReference type="SAM" id="SignalP"/>
    </source>
</evidence>
<sequence>MQYRLQKFFLFICFSIAVACVGEAQYIVNFKIENVPILHVGDTLYLAGNFNDWNPGSAYFKFTKSADGKLVHQLKVSAAGILEYKITRGSWSKVECAANGASVSNRVVKISSDTTISIGIDAWADDIPKRPPVSTRTKNVFVVDTAFFIPQLNSKRRIWIYLPDGYAWSKRSYPVLYMQDGQNLFDALTSAYGEWGVDELLDSIPDRKQWIVVGIDHGNDRRLTEYNPFDSKYGKGEGDAYADFLAQTLKPYIDKHFRTKKEAANTAVAGSSMGGLISFYTSYKYPDVFTKAGVFSPSFWIAPQLYTAVEAKPSVKGSFYFVCGDKESNEMVSDMQRMQNLLLQKGNSKLKFTVIKNGRHNEAFWQAQMPEFLRWLNQSK</sequence>
<dbReference type="InterPro" id="IPR013784">
    <property type="entry name" value="Carb-bd-like_fold"/>
</dbReference>
<comment type="caution">
    <text evidence="2">The sequence shown here is derived from an EMBL/GenBank/DDBJ whole genome shotgun (WGS) entry which is preliminary data.</text>
</comment>
<dbReference type="Proteomes" id="UP000316167">
    <property type="component" value="Unassembled WGS sequence"/>
</dbReference>
<dbReference type="Gene3D" id="2.60.40.10">
    <property type="entry name" value="Immunoglobulins"/>
    <property type="match status" value="1"/>
</dbReference>
<reference evidence="2 3" key="1">
    <citation type="journal article" date="2015" name="Stand. Genomic Sci.">
        <title>Genomic Encyclopedia of Bacterial and Archaeal Type Strains, Phase III: the genomes of soil and plant-associated and newly described type strains.</title>
        <authorList>
            <person name="Whitman W.B."/>
            <person name="Woyke T."/>
            <person name="Klenk H.P."/>
            <person name="Zhou Y."/>
            <person name="Lilburn T.G."/>
            <person name="Beck B.J."/>
            <person name="De Vos P."/>
            <person name="Vandamme P."/>
            <person name="Eisen J.A."/>
            <person name="Garrity G."/>
            <person name="Hugenholtz P."/>
            <person name="Kyrpides N.C."/>
        </authorList>
    </citation>
    <scope>NUCLEOTIDE SEQUENCE [LARGE SCALE GENOMIC DNA]</scope>
    <source>
        <strain evidence="2 3">CGMCC 1.7271</strain>
    </source>
</reference>
<dbReference type="Pfam" id="PF00756">
    <property type="entry name" value="Esterase"/>
    <property type="match status" value="1"/>
</dbReference>
<organism evidence="2 3">
    <name type="scientific">Lacibacter cauensis</name>
    <dbReference type="NCBI Taxonomy" id="510947"/>
    <lineage>
        <taxon>Bacteria</taxon>
        <taxon>Pseudomonadati</taxon>
        <taxon>Bacteroidota</taxon>
        <taxon>Chitinophagia</taxon>
        <taxon>Chitinophagales</taxon>
        <taxon>Chitinophagaceae</taxon>
        <taxon>Lacibacter</taxon>
    </lineage>
</organism>
<dbReference type="AlphaFoldDB" id="A0A562SEI2"/>
<dbReference type="GO" id="GO:0030246">
    <property type="term" value="F:carbohydrate binding"/>
    <property type="evidence" value="ECO:0007669"/>
    <property type="project" value="InterPro"/>
</dbReference>
<proteinExistence type="predicted"/>
<keyword evidence="1" id="KW-0732">Signal</keyword>
<name>A0A562SEI2_9BACT</name>
<protein>
    <submittedName>
        <fullName evidence="2">Alpha-glucosidase/metallo-beta-lactamase class B</fullName>
    </submittedName>
</protein>
<evidence type="ECO:0000313" key="2">
    <source>
        <dbReference type="EMBL" id="TWI79120.1"/>
    </source>
</evidence>
<feature type="chain" id="PRO_5022236262" evidence="1">
    <location>
        <begin position="20"/>
        <end position="380"/>
    </location>
</feature>
<evidence type="ECO:0000313" key="3">
    <source>
        <dbReference type="Proteomes" id="UP000316167"/>
    </source>
</evidence>
<dbReference type="InterPro" id="IPR050583">
    <property type="entry name" value="Mycobacterial_A85_antigen"/>
</dbReference>
<dbReference type="InterPro" id="IPR029058">
    <property type="entry name" value="AB_hydrolase_fold"/>
</dbReference>
<dbReference type="InterPro" id="IPR000801">
    <property type="entry name" value="Esterase-like"/>
</dbReference>
<dbReference type="PANTHER" id="PTHR48098:SF6">
    <property type="entry name" value="FERRI-BACILLIBACTIN ESTERASE BESA"/>
    <property type="match status" value="1"/>
</dbReference>
<keyword evidence="3" id="KW-1185">Reference proteome</keyword>
<dbReference type="SUPFAM" id="SSF49452">
    <property type="entry name" value="Starch-binding domain-like"/>
    <property type="match status" value="1"/>
</dbReference>
<dbReference type="InterPro" id="IPR013783">
    <property type="entry name" value="Ig-like_fold"/>
</dbReference>
<dbReference type="SUPFAM" id="SSF53474">
    <property type="entry name" value="alpha/beta-Hydrolases"/>
    <property type="match status" value="1"/>
</dbReference>
<dbReference type="PROSITE" id="PS51257">
    <property type="entry name" value="PROKAR_LIPOPROTEIN"/>
    <property type="match status" value="1"/>
</dbReference>
<dbReference type="OrthoDB" id="9803578at2"/>
<dbReference type="Gene3D" id="3.40.50.1820">
    <property type="entry name" value="alpha/beta hydrolase"/>
    <property type="match status" value="1"/>
</dbReference>
<dbReference type="PANTHER" id="PTHR48098">
    <property type="entry name" value="ENTEROCHELIN ESTERASE-RELATED"/>
    <property type="match status" value="1"/>
</dbReference>